<dbReference type="OrthoDB" id="5554402at2759"/>
<dbReference type="Proteomes" id="UP000054018">
    <property type="component" value="Unassembled WGS sequence"/>
</dbReference>
<evidence type="ECO:0008006" key="4">
    <source>
        <dbReference type="Google" id="ProtNLM"/>
    </source>
</evidence>
<dbReference type="InterPro" id="IPR019419">
    <property type="entry name" value="AIM19"/>
</dbReference>
<dbReference type="STRING" id="765257.A0A0C9YMD2"/>
<feature type="transmembrane region" description="Helical" evidence="1">
    <location>
        <begin position="65"/>
        <end position="83"/>
    </location>
</feature>
<evidence type="ECO:0000313" key="2">
    <source>
        <dbReference type="EMBL" id="KIK17906.1"/>
    </source>
</evidence>
<reference evidence="3" key="2">
    <citation type="submission" date="2015-01" db="EMBL/GenBank/DDBJ databases">
        <title>Evolutionary Origins and Diversification of the Mycorrhizal Mutualists.</title>
        <authorList>
            <consortium name="DOE Joint Genome Institute"/>
            <consortium name="Mycorrhizal Genomics Consortium"/>
            <person name="Kohler A."/>
            <person name="Kuo A."/>
            <person name="Nagy L.G."/>
            <person name="Floudas D."/>
            <person name="Copeland A."/>
            <person name="Barry K.W."/>
            <person name="Cichocki N."/>
            <person name="Veneault-Fourrey C."/>
            <person name="LaButti K."/>
            <person name="Lindquist E.A."/>
            <person name="Lipzen A."/>
            <person name="Lundell T."/>
            <person name="Morin E."/>
            <person name="Murat C."/>
            <person name="Riley R."/>
            <person name="Ohm R."/>
            <person name="Sun H."/>
            <person name="Tunlid A."/>
            <person name="Henrissat B."/>
            <person name="Grigoriev I.V."/>
            <person name="Hibbett D.S."/>
            <person name="Martin F."/>
        </authorList>
    </citation>
    <scope>NUCLEOTIDE SEQUENCE [LARGE SCALE GENOMIC DNA]</scope>
    <source>
        <strain evidence="3">441</strain>
    </source>
</reference>
<evidence type="ECO:0000256" key="1">
    <source>
        <dbReference type="SAM" id="Phobius"/>
    </source>
</evidence>
<gene>
    <name evidence="2" type="ORF">PISMIDRAFT_209127</name>
</gene>
<reference evidence="2 3" key="1">
    <citation type="submission" date="2014-04" db="EMBL/GenBank/DDBJ databases">
        <authorList>
            <consortium name="DOE Joint Genome Institute"/>
            <person name="Kuo A."/>
            <person name="Kohler A."/>
            <person name="Costa M.D."/>
            <person name="Nagy L.G."/>
            <person name="Floudas D."/>
            <person name="Copeland A."/>
            <person name="Barry K.W."/>
            <person name="Cichocki N."/>
            <person name="Veneault-Fourrey C."/>
            <person name="LaButti K."/>
            <person name="Lindquist E.A."/>
            <person name="Lipzen A."/>
            <person name="Lundell T."/>
            <person name="Morin E."/>
            <person name="Murat C."/>
            <person name="Sun H."/>
            <person name="Tunlid A."/>
            <person name="Henrissat B."/>
            <person name="Grigoriev I.V."/>
            <person name="Hibbett D.S."/>
            <person name="Martin F."/>
            <person name="Nordberg H.P."/>
            <person name="Cantor M.N."/>
            <person name="Hua S.X."/>
        </authorList>
    </citation>
    <scope>NUCLEOTIDE SEQUENCE [LARGE SCALE GENOMIC DNA]</scope>
    <source>
        <strain evidence="2 3">441</strain>
    </source>
</reference>
<evidence type="ECO:0000313" key="3">
    <source>
        <dbReference type="Proteomes" id="UP000054018"/>
    </source>
</evidence>
<protein>
    <recommendedName>
        <fullName evidence="4">Altered inheritance of mitochondria protein 19 homolog</fullName>
    </recommendedName>
</protein>
<keyword evidence="1" id="KW-1133">Transmembrane helix</keyword>
<feature type="transmembrane region" description="Helical" evidence="1">
    <location>
        <begin position="36"/>
        <end position="56"/>
    </location>
</feature>
<feature type="transmembrane region" description="Helical" evidence="1">
    <location>
        <begin position="118"/>
        <end position="139"/>
    </location>
</feature>
<dbReference type="AlphaFoldDB" id="A0A0C9YMD2"/>
<keyword evidence="3" id="KW-1185">Reference proteome</keyword>
<dbReference type="GO" id="GO:0005739">
    <property type="term" value="C:mitochondrion"/>
    <property type="evidence" value="ECO:0007669"/>
    <property type="project" value="TreeGrafter"/>
</dbReference>
<keyword evidence="1" id="KW-0472">Membrane</keyword>
<organism evidence="2 3">
    <name type="scientific">Pisolithus microcarpus 441</name>
    <dbReference type="NCBI Taxonomy" id="765257"/>
    <lineage>
        <taxon>Eukaryota</taxon>
        <taxon>Fungi</taxon>
        <taxon>Dikarya</taxon>
        <taxon>Basidiomycota</taxon>
        <taxon>Agaricomycotina</taxon>
        <taxon>Agaricomycetes</taxon>
        <taxon>Agaricomycetidae</taxon>
        <taxon>Boletales</taxon>
        <taxon>Sclerodermatineae</taxon>
        <taxon>Pisolithaceae</taxon>
        <taxon>Pisolithus</taxon>
    </lineage>
</organism>
<dbReference type="HOGENOM" id="CLU_150211_0_0_1"/>
<dbReference type="PANTHER" id="PTHR28177">
    <property type="entry name" value="ALTERED INHERITANCE OF MITOCHONDRIA PROTEIN 19, MITOCHONDRIAL"/>
    <property type="match status" value="1"/>
</dbReference>
<dbReference type="Pfam" id="PF10315">
    <property type="entry name" value="Aim19"/>
    <property type="match status" value="1"/>
</dbReference>
<dbReference type="EMBL" id="KN833816">
    <property type="protein sequence ID" value="KIK17906.1"/>
    <property type="molecule type" value="Genomic_DNA"/>
</dbReference>
<accession>A0A0C9YMD2</accession>
<proteinExistence type="predicted"/>
<keyword evidence="1" id="KW-0812">Transmembrane</keyword>
<name>A0A0C9YMD2_9AGAM</name>
<dbReference type="PANTHER" id="PTHR28177:SF1">
    <property type="entry name" value="ALTERED INHERITANCE OF MITOCHONDRIA PROTEIN 19, MITOCHONDRIAL"/>
    <property type="match status" value="1"/>
</dbReference>
<sequence>MASDKIYVSSPATSPSASTQATGLFSYVQPAAQSKIPALITSALFATSALVPPAVLGQNVYFPPYLHRVGFSFVFGGAAYVFAAGDHRNGSGIATAWSLTYLFLHLRKSLKAPRHPLTLAMAGGTAGCAALYGTEYFIYEN</sequence>